<feature type="compositionally biased region" description="Basic and acidic residues" evidence="4">
    <location>
        <begin position="234"/>
        <end position="244"/>
    </location>
</feature>
<dbReference type="RefSeq" id="XP_026754879.2">
    <property type="nucleotide sequence ID" value="XM_026899078.3"/>
</dbReference>
<feature type="region of interest" description="Disordered" evidence="4">
    <location>
        <begin position="789"/>
        <end position="891"/>
    </location>
</feature>
<keyword evidence="6" id="KW-1185">Reference proteome</keyword>
<dbReference type="SUPFAM" id="SSF54928">
    <property type="entry name" value="RNA-binding domain, RBD"/>
    <property type="match status" value="4"/>
</dbReference>
<dbReference type="InterPro" id="IPR012677">
    <property type="entry name" value="Nucleotide-bd_a/b_plait_sf"/>
</dbReference>
<feature type="region of interest" description="Disordered" evidence="4">
    <location>
        <begin position="567"/>
        <end position="603"/>
    </location>
</feature>
<evidence type="ECO:0000256" key="2">
    <source>
        <dbReference type="ARBA" id="ARBA00022884"/>
    </source>
</evidence>
<dbReference type="CDD" id="cd12510">
    <property type="entry name" value="RRM1_RBM12_like"/>
    <property type="match status" value="1"/>
</dbReference>
<dbReference type="Pfam" id="PF00076">
    <property type="entry name" value="RRM_1"/>
    <property type="match status" value="3"/>
</dbReference>
<dbReference type="FunCoup" id="A0A6J1WKF0">
    <property type="interactions" value="1241"/>
</dbReference>
<feature type="compositionally biased region" description="Basic residues" evidence="4">
    <location>
        <begin position="188"/>
        <end position="233"/>
    </location>
</feature>
<evidence type="ECO:0000313" key="6">
    <source>
        <dbReference type="Proteomes" id="UP001652740"/>
    </source>
</evidence>
<feature type="region of interest" description="Disordered" evidence="4">
    <location>
        <begin position="332"/>
        <end position="377"/>
    </location>
</feature>
<feature type="compositionally biased region" description="Gly residues" evidence="4">
    <location>
        <begin position="845"/>
        <end position="857"/>
    </location>
</feature>
<dbReference type="GO" id="GO:0003723">
    <property type="term" value="F:RNA binding"/>
    <property type="evidence" value="ECO:0007669"/>
    <property type="project" value="UniProtKB-UniRule"/>
</dbReference>
<dbReference type="AlphaFoldDB" id="A0A6J1WKF0"/>
<feature type="compositionally biased region" description="Gly residues" evidence="4">
    <location>
        <begin position="347"/>
        <end position="357"/>
    </location>
</feature>
<feature type="compositionally biased region" description="Basic and acidic residues" evidence="4">
    <location>
        <begin position="570"/>
        <end position="603"/>
    </location>
</feature>
<gene>
    <name evidence="7" type="primary">LOC113514974</name>
</gene>
<reference evidence="7" key="1">
    <citation type="submission" date="2025-08" db="UniProtKB">
        <authorList>
            <consortium name="RefSeq"/>
        </authorList>
    </citation>
    <scope>IDENTIFICATION</scope>
    <source>
        <tissue evidence="7">Whole larvae</tissue>
    </source>
</reference>
<dbReference type="InterPro" id="IPR050666">
    <property type="entry name" value="ESRP"/>
</dbReference>
<evidence type="ECO:0000256" key="1">
    <source>
        <dbReference type="ARBA" id="ARBA00022737"/>
    </source>
</evidence>
<dbReference type="PANTHER" id="PTHR13976">
    <property type="entry name" value="HETEROGENEOUS NUCLEAR RIBONUCLEOPROTEIN-RELATED"/>
    <property type="match status" value="1"/>
</dbReference>
<keyword evidence="1" id="KW-0677">Repeat</keyword>
<dbReference type="SMART" id="SM00360">
    <property type="entry name" value="RRM"/>
    <property type="match status" value="5"/>
</dbReference>
<dbReference type="InParanoid" id="A0A6J1WKF0"/>
<evidence type="ECO:0000256" key="3">
    <source>
        <dbReference type="PROSITE-ProRule" id="PRU00176"/>
    </source>
</evidence>
<proteinExistence type="predicted"/>
<keyword evidence="2 3" id="KW-0694">RNA-binding</keyword>
<dbReference type="Proteomes" id="UP001652740">
    <property type="component" value="Unplaced"/>
</dbReference>
<dbReference type="Gene3D" id="3.30.70.330">
    <property type="match status" value="5"/>
</dbReference>
<protein>
    <submittedName>
        <fullName evidence="7">Uncharacterized protein LOC113514974</fullName>
    </submittedName>
</protein>
<accession>A0A6J1WKF0</accession>
<feature type="compositionally biased region" description="Basic and acidic residues" evidence="4">
    <location>
        <begin position="363"/>
        <end position="377"/>
    </location>
</feature>
<dbReference type="PROSITE" id="PS50102">
    <property type="entry name" value="RRM"/>
    <property type="match status" value="1"/>
</dbReference>
<dbReference type="InterPro" id="IPR000504">
    <property type="entry name" value="RRM_dom"/>
</dbReference>
<sequence length="986" mass="110739">MSVIIRLQNLPWSANALDIRNFFRGLSIPEGGVHIVGGELGDAFIAFSTDEDARQAMMLDGGKIKEIQVKLLLSSRSEMHKVIEAARQNVPILNLTVPTPAAPPVAPVVSLAQQQPTTVVPTITPFSAALGNNQLSNFGIPGIGNPQEIPQPAVIEPPAPLVSPSANLSTEEEEREPERKRSREKERRRSRSRSKSRDRKDRKRERRDRSRSRERRRRDRSRSRDRRDRKRDRKDRSRSRDRSPSRRSRDRRNDRRSPQGSQEKSIDYQNIDLTIQPTPSTVNMNSSIPPQQMHPGVMSNGAIGSGDSQQNIFNDPSMAETFNKLQELGKKRNPNAFQGDQQNGIGRFQGGRGGSVARGGSSYRREGRPSRFDDQQRDCSVAIRNAPNHTSYGDVRRFFPFMIDKHGIKMINDNMGRRTGNIFVRFCDPRSKQLALQRKNNELKGAQVTVESLGDEEYESAVDSYLPYREDNDDEDPTLVIADNDESTQPPYCVLKLSDLPNFVKEHDIIKAFSDFSLLSIALNDCRVSRTKIAFVQFVKPEDAKAAYERKDRYIFGRRQPSIVTMTSEEYEKERNTQNEKVQEPKVQEKKPEPVVPRDPRQRRQFEEKCQISTPQGQPATQGAPFYNPPFMPQQSFGGPFGGGPQFSGFPAPTGIDPRTAAANWVARPNFPNQINPMPGPPVPNTKSVTSDLNDEPLDCVLMKGLPREATDRTIVTFLADTSAVPARIHLMLDPNGLPSGDCFCEFRSPQEARMAATKHGQNLEGCRVTIDLVARSVVEEALEVPKQQPESLLGNGPGMPQYFDGPQGGFMNRGNPYRGGFNSSRGFDSSRGFNSNRGFDRGGFRGGFDQGRGAYRGRGFDRGGRGFDRGRGRGFGRGRGAHGYDNRDRDIRIDDEQDPALEDFGAPGCVVSMENVPFRATIDDIMNFFSEFELTQDDVIRRFNERGQPTGDARVAFRTPFDAQRAVKTRHMDMIHDRRISLAIL</sequence>
<dbReference type="GeneID" id="113514974"/>
<dbReference type="InterPro" id="IPR035979">
    <property type="entry name" value="RBD_domain_sf"/>
</dbReference>
<evidence type="ECO:0000259" key="5">
    <source>
        <dbReference type="PROSITE" id="PS50102"/>
    </source>
</evidence>
<feature type="region of interest" description="Disordered" evidence="4">
    <location>
        <begin position="141"/>
        <end position="271"/>
    </location>
</feature>
<dbReference type="CDD" id="cd12254">
    <property type="entry name" value="RRM_hnRNPH_ESRPs_RBM12_like"/>
    <property type="match status" value="2"/>
</dbReference>
<dbReference type="KEGG" id="gmw:113514974"/>
<evidence type="ECO:0000256" key="4">
    <source>
        <dbReference type="SAM" id="MobiDB-lite"/>
    </source>
</evidence>
<evidence type="ECO:0000313" key="7">
    <source>
        <dbReference type="RefSeq" id="XP_026754879.2"/>
    </source>
</evidence>
<feature type="compositionally biased region" description="Polar residues" evidence="4">
    <location>
        <begin position="258"/>
        <end position="271"/>
    </location>
</feature>
<feature type="domain" description="RRM" evidence="5">
    <location>
        <begin position="3"/>
        <end position="74"/>
    </location>
</feature>
<organism evidence="6 7">
    <name type="scientific">Galleria mellonella</name>
    <name type="common">Greater wax moth</name>
    <dbReference type="NCBI Taxonomy" id="7137"/>
    <lineage>
        <taxon>Eukaryota</taxon>
        <taxon>Metazoa</taxon>
        <taxon>Ecdysozoa</taxon>
        <taxon>Arthropoda</taxon>
        <taxon>Hexapoda</taxon>
        <taxon>Insecta</taxon>
        <taxon>Pterygota</taxon>
        <taxon>Neoptera</taxon>
        <taxon>Endopterygota</taxon>
        <taxon>Lepidoptera</taxon>
        <taxon>Glossata</taxon>
        <taxon>Ditrysia</taxon>
        <taxon>Pyraloidea</taxon>
        <taxon>Pyralidae</taxon>
        <taxon>Galleriinae</taxon>
        <taxon>Galleria</taxon>
    </lineage>
</organism>
<feature type="compositionally biased region" description="Basic and acidic residues" evidence="4">
    <location>
        <begin position="176"/>
        <end position="187"/>
    </location>
</feature>
<name>A0A6J1WKF0_GALME</name>
<feature type="compositionally biased region" description="Basic and acidic residues" evidence="4">
    <location>
        <begin position="859"/>
        <end position="872"/>
    </location>
</feature>